<evidence type="ECO:0000256" key="6">
    <source>
        <dbReference type="ARBA" id="ARBA00022679"/>
    </source>
</evidence>
<organism evidence="14 15">
    <name type="scientific">Streptomyces virginiae</name>
    <name type="common">Streptomyces cinnamonensis</name>
    <dbReference type="NCBI Taxonomy" id="1961"/>
    <lineage>
        <taxon>Bacteria</taxon>
        <taxon>Bacillati</taxon>
        <taxon>Actinomycetota</taxon>
        <taxon>Actinomycetes</taxon>
        <taxon>Kitasatosporales</taxon>
        <taxon>Streptomycetaceae</taxon>
        <taxon>Streptomyces</taxon>
    </lineage>
</organism>
<dbReference type="EC" id="2.3.1.47" evidence="5"/>
<dbReference type="AlphaFoldDB" id="A0A0L8MXM4"/>
<dbReference type="InterPro" id="IPR050087">
    <property type="entry name" value="AON_synthase_class-II"/>
</dbReference>
<dbReference type="Gene3D" id="3.90.1150.10">
    <property type="entry name" value="Aspartate Aminotransferase, domain 1"/>
    <property type="match status" value="1"/>
</dbReference>
<evidence type="ECO:0000256" key="9">
    <source>
        <dbReference type="ARBA" id="ARBA00032610"/>
    </source>
</evidence>
<dbReference type="Gene3D" id="3.40.640.10">
    <property type="entry name" value="Type I PLP-dependent aspartate aminotransferase-like (Major domain)"/>
    <property type="match status" value="1"/>
</dbReference>
<protein>
    <recommendedName>
        <fullName evidence="5">8-amino-7-oxononanoate synthase</fullName>
        <ecNumber evidence="5">2.3.1.47</ecNumber>
    </recommendedName>
    <alternativeName>
        <fullName evidence="9">7-keto-8-amino-pelargonic acid synthase</fullName>
    </alternativeName>
    <alternativeName>
        <fullName evidence="10">8-amino-7-ketopelargonate synthase</fullName>
    </alternativeName>
</protein>
<evidence type="ECO:0000256" key="10">
    <source>
        <dbReference type="ARBA" id="ARBA00033381"/>
    </source>
</evidence>
<comment type="subunit">
    <text evidence="4">Homodimer.</text>
</comment>
<dbReference type="InterPro" id="IPR015424">
    <property type="entry name" value="PyrdxlP-dep_Trfase"/>
</dbReference>
<evidence type="ECO:0000313" key="14">
    <source>
        <dbReference type="EMBL" id="KOG55065.1"/>
    </source>
</evidence>
<dbReference type="Pfam" id="PF00155">
    <property type="entry name" value="Aminotran_1_2"/>
    <property type="match status" value="1"/>
</dbReference>
<comment type="cofactor">
    <cofactor evidence="1 12">
        <name>pyridoxal 5'-phosphate</name>
        <dbReference type="ChEBI" id="CHEBI:597326"/>
    </cofactor>
</comment>
<dbReference type="PANTHER" id="PTHR13693:SF100">
    <property type="entry name" value="8-AMINO-7-OXONONANOATE SYNTHASE"/>
    <property type="match status" value="1"/>
</dbReference>
<dbReference type="eggNOG" id="COG0156">
    <property type="taxonomic scope" value="Bacteria"/>
</dbReference>
<evidence type="ECO:0000313" key="15">
    <source>
        <dbReference type="Proteomes" id="UP000037084"/>
    </source>
</evidence>
<dbReference type="GO" id="GO:0009102">
    <property type="term" value="P:biotin biosynthetic process"/>
    <property type="evidence" value="ECO:0007669"/>
    <property type="project" value="UniProtKB-KW"/>
</dbReference>
<reference evidence="15" key="1">
    <citation type="submission" date="2015-07" db="EMBL/GenBank/DDBJ databases">
        <authorList>
            <consortium name="Consortium for Microbial Forensics and Genomics (microFORGE)"/>
            <person name="Knight B.M."/>
            <person name="Roberts D.P."/>
            <person name="Lin D."/>
            <person name="Hari K."/>
            <person name="Fletcher J."/>
            <person name="Melcher U."/>
            <person name="Blagden T."/>
            <person name="Winegar R.A."/>
        </authorList>
    </citation>
    <scope>NUCLEOTIDE SEQUENCE [LARGE SCALE GENOMIC DNA]</scope>
    <source>
        <strain evidence="15">NRRL B-1447</strain>
    </source>
</reference>
<evidence type="ECO:0000256" key="3">
    <source>
        <dbReference type="ARBA" id="ARBA00010008"/>
    </source>
</evidence>
<evidence type="ECO:0000256" key="1">
    <source>
        <dbReference type="ARBA" id="ARBA00001933"/>
    </source>
</evidence>
<comment type="pathway">
    <text evidence="2">Cofactor biosynthesis; biotin biosynthesis.</text>
</comment>
<dbReference type="InterPro" id="IPR004839">
    <property type="entry name" value="Aminotransferase_I/II_large"/>
</dbReference>
<evidence type="ECO:0000256" key="12">
    <source>
        <dbReference type="RuleBase" id="RU003693"/>
    </source>
</evidence>
<dbReference type="OrthoDB" id="9807157at2"/>
<feature type="domain" description="Aminotransferase class I/classII large" evidence="13">
    <location>
        <begin position="40"/>
        <end position="380"/>
    </location>
</feature>
<dbReference type="Proteomes" id="UP000037084">
    <property type="component" value="Unassembled WGS sequence"/>
</dbReference>
<comment type="caution">
    <text evidence="14">The sequence shown here is derived from an EMBL/GenBank/DDBJ whole genome shotgun (WGS) entry which is preliminary data.</text>
</comment>
<dbReference type="PATRIC" id="fig|1961.12.peg.2916"/>
<dbReference type="EMBL" id="LGUV01000121">
    <property type="protein sequence ID" value="KOG55065.1"/>
    <property type="molecule type" value="Genomic_DNA"/>
</dbReference>
<evidence type="ECO:0000256" key="4">
    <source>
        <dbReference type="ARBA" id="ARBA00011738"/>
    </source>
</evidence>
<sequence length="387" mass="40528">MAAERKSDPHDVFAWIDDSTRRRDRAGLTRRIQVRGPRPNVIDFGGNDYLGLTRHPDVVRAVADASLTWGAGSTGSRLATGTTEVHAELERELAEFSGAEAALVFSSGYLANLGAVTVLARPGTLIASDAFNHASLIDGYRLSGADVADVEHADPQALERVLAAREQQRAVAVTESVFSVDGDLVDLGAVLDVCRRHGAGLLVDDAHGFGVIGAKGEGAVAAAGLAGHPDVVTTITLSKSLGAQGGAVIGPRRVIDHVMNMARSFLFDTGLAPASAAGALAALRVLRAEPDRPARTRAVAVALAERLAAAGLPVTEAQAAVVSVRGPSAAQTAQWAQDCLDDGLKVACFRPPSVPDRFSRIRLTSRADLTEAEIDRAIDVVVKHSPW</sequence>
<dbReference type="GO" id="GO:0030170">
    <property type="term" value="F:pyridoxal phosphate binding"/>
    <property type="evidence" value="ECO:0007669"/>
    <property type="project" value="InterPro"/>
</dbReference>
<name>A0A0L8MXM4_STRVG</name>
<dbReference type="PANTHER" id="PTHR13693">
    <property type="entry name" value="CLASS II AMINOTRANSFERASE/8-AMINO-7-OXONONANOATE SYNTHASE"/>
    <property type="match status" value="1"/>
</dbReference>
<keyword evidence="6" id="KW-0808">Transferase</keyword>
<dbReference type="InterPro" id="IPR001917">
    <property type="entry name" value="Aminotrans_II_pyridoxalP_BS"/>
</dbReference>
<keyword evidence="8 12" id="KW-0663">Pyridoxal phosphate</keyword>
<gene>
    <name evidence="14" type="ORF">ADK75_12615</name>
</gene>
<evidence type="ECO:0000256" key="5">
    <source>
        <dbReference type="ARBA" id="ARBA00013187"/>
    </source>
</evidence>
<comment type="similarity">
    <text evidence="3">Belongs to the class-II pyridoxal-phosphate-dependent aminotransferase family. BioF subfamily.</text>
</comment>
<evidence type="ECO:0000259" key="13">
    <source>
        <dbReference type="Pfam" id="PF00155"/>
    </source>
</evidence>
<dbReference type="InterPro" id="IPR015422">
    <property type="entry name" value="PyrdxlP-dep_Trfase_small"/>
</dbReference>
<comment type="catalytic activity">
    <reaction evidence="11">
        <text>6-carboxyhexanoyl-[ACP] + L-alanine + H(+) = (8S)-8-amino-7-oxononanoate + holo-[ACP] + CO2</text>
        <dbReference type="Rhea" id="RHEA:42288"/>
        <dbReference type="Rhea" id="RHEA-COMP:9685"/>
        <dbReference type="Rhea" id="RHEA-COMP:9955"/>
        <dbReference type="ChEBI" id="CHEBI:15378"/>
        <dbReference type="ChEBI" id="CHEBI:16526"/>
        <dbReference type="ChEBI" id="CHEBI:57972"/>
        <dbReference type="ChEBI" id="CHEBI:64479"/>
        <dbReference type="ChEBI" id="CHEBI:78846"/>
        <dbReference type="ChEBI" id="CHEBI:149468"/>
        <dbReference type="EC" id="2.3.1.47"/>
    </reaction>
</comment>
<accession>A0A0L8MXM4</accession>
<dbReference type="InterPro" id="IPR015421">
    <property type="entry name" value="PyrdxlP-dep_Trfase_major"/>
</dbReference>
<dbReference type="SUPFAM" id="SSF53383">
    <property type="entry name" value="PLP-dependent transferases"/>
    <property type="match status" value="1"/>
</dbReference>
<proteinExistence type="inferred from homology"/>
<dbReference type="RefSeq" id="WP_053170344.1">
    <property type="nucleotide sequence ID" value="NZ_LGUV01000121.1"/>
</dbReference>
<dbReference type="PROSITE" id="PS00599">
    <property type="entry name" value="AA_TRANSFER_CLASS_2"/>
    <property type="match status" value="1"/>
</dbReference>
<dbReference type="GO" id="GO:0008710">
    <property type="term" value="F:8-amino-7-oxononanoate synthase activity"/>
    <property type="evidence" value="ECO:0007669"/>
    <property type="project" value="UniProtKB-EC"/>
</dbReference>
<evidence type="ECO:0000256" key="8">
    <source>
        <dbReference type="ARBA" id="ARBA00022898"/>
    </source>
</evidence>
<keyword evidence="7" id="KW-0093">Biotin biosynthesis</keyword>
<evidence type="ECO:0000256" key="2">
    <source>
        <dbReference type="ARBA" id="ARBA00004746"/>
    </source>
</evidence>
<evidence type="ECO:0000256" key="11">
    <source>
        <dbReference type="ARBA" id="ARBA00047715"/>
    </source>
</evidence>
<evidence type="ECO:0000256" key="7">
    <source>
        <dbReference type="ARBA" id="ARBA00022756"/>
    </source>
</evidence>